<dbReference type="GO" id="GO:0016787">
    <property type="term" value="F:hydrolase activity"/>
    <property type="evidence" value="ECO:0007669"/>
    <property type="project" value="UniProtKB-KW"/>
</dbReference>
<dbReference type="Proteomes" id="UP000243446">
    <property type="component" value="Unassembled WGS sequence"/>
</dbReference>
<reference evidence="2 3" key="1">
    <citation type="submission" date="2017-11" db="EMBL/GenBank/DDBJ databases">
        <title>Revising the taxonomy of the Acinetobacter lwoffii group: the description of Acinetobacter pseudolwoffii sp. nov. and emended description of Acinetobacter lwoffii.</title>
        <authorList>
            <person name="Nemec A."/>
            <person name="Radolfova-Krizova L."/>
        </authorList>
    </citation>
    <scope>NUCLEOTIDE SEQUENCE [LARGE SCALE GENOMIC DNA]</scope>
    <source>
        <strain evidence="2 3">ANC 5044</strain>
    </source>
</reference>
<dbReference type="SUPFAM" id="SSF56281">
    <property type="entry name" value="Metallo-hydrolase/oxidoreductase"/>
    <property type="match status" value="1"/>
</dbReference>
<organism evidence="2 3">
    <name type="scientific">Acinetobacter pseudolwoffii</name>
    <dbReference type="NCBI Taxonomy" id="2053287"/>
    <lineage>
        <taxon>Bacteria</taxon>
        <taxon>Pseudomonadati</taxon>
        <taxon>Pseudomonadota</taxon>
        <taxon>Gammaproteobacteria</taxon>
        <taxon>Moraxellales</taxon>
        <taxon>Moraxellaceae</taxon>
        <taxon>Acinetobacter</taxon>
    </lineage>
</organism>
<feature type="domain" description="Metallo-beta-lactamase" evidence="1">
    <location>
        <begin position="55"/>
        <end position="278"/>
    </location>
</feature>
<dbReference type="InterPro" id="IPR036866">
    <property type="entry name" value="RibonucZ/Hydroxyglut_hydro"/>
</dbReference>
<dbReference type="Gene3D" id="3.60.15.10">
    <property type="entry name" value="Ribonuclease Z/Hydroxyacylglutathione hydrolase-like"/>
    <property type="match status" value="1"/>
</dbReference>
<evidence type="ECO:0000259" key="1">
    <source>
        <dbReference type="SMART" id="SM00849"/>
    </source>
</evidence>
<evidence type="ECO:0000313" key="3">
    <source>
        <dbReference type="Proteomes" id="UP000243446"/>
    </source>
</evidence>
<dbReference type="RefSeq" id="WP_100535246.1">
    <property type="nucleotide sequence ID" value="NZ_CBDBYO010000001.1"/>
</dbReference>
<name>A0A2H9YRF1_9GAMM</name>
<proteinExistence type="predicted"/>
<dbReference type="AlphaFoldDB" id="A0A2H9YRF1"/>
<dbReference type="GeneID" id="97178270"/>
<dbReference type="Pfam" id="PF12706">
    <property type="entry name" value="Lactamase_B_2"/>
    <property type="match status" value="1"/>
</dbReference>
<comment type="caution">
    <text evidence="2">The sequence shown here is derived from an EMBL/GenBank/DDBJ whole genome shotgun (WGS) entry which is preliminary data.</text>
</comment>
<dbReference type="InterPro" id="IPR001279">
    <property type="entry name" value="Metallo-B-lactamas"/>
</dbReference>
<dbReference type="EMBL" id="PHRG01000004">
    <property type="protein sequence ID" value="PJO75236.1"/>
    <property type="molecule type" value="Genomic_DNA"/>
</dbReference>
<evidence type="ECO:0000313" key="2">
    <source>
        <dbReference type="EMBL" id="PJO75236.1"/>
    </source>
</evidence>
<gene>
    <name evidence="2" type="ORF">CWI32_10360</name>
</gene>
<dbReference type="SMART" id="SM00849">
    <property type="entry name" value="Lactamase_B"/>
    <property type="match status" value="1"/>
</dbReference>
<dbReference type="PANTHER" id="PTHR43546:SF3">
    <property type="entry name" value="UPF0173 METAL-DEPENDENT HYDROLASE MJ1163"/>
    <property type="match status" value="1"/>
</dbReference>
<keyword evidence="2" id="KW-0378">Hydrolase</keyword>
<dbReference type="InterPro" id="IPR050114">
    <property type="entry name" value="UPF0173_UPF0282_UlaG_hydrolase"/>
</dbReference>
<dbReference type="PANTHER" id="PTHR43546">
    <property type="entry name" value="UPF0173 METAL-DEPENDENT HYDROLASE MJ1163-RELATED"/>
    <property type="match status" value="1"/>
</dbReference>
<protein>
    <submittedName>
        <fullName evidence="2">MBL fold metallo-hydrolase</fullName>
    </submittedName>
</protein>
<sequence>MKWIKGILLSLVIVLLLIAGALAYLLQPSGKLSDFQNWQPQSSSSRSGLNVKFFGVSTLLLDDGQDQILIDGFFSRPSLSQVLSGPIQSDSVLLRQLIQEHELHRAKAILVSHSHYDHVLDLPALLEMLPETAVIGSPTSLNIARANPKVTPQQLQSVKPWQLQHWGHFQITAIPSQHTPPTALNDDLGEELLQPLALPAKFSEFKEGGSFDYLIEHAGHKILIKASTGFIPEQFKNLQVDTLFLGIAQLSRQSNDYQRHYLAETLQTLKPKVVIPIHWDDFFQPLNQPLQFLPRLADDTPKSLNLLIQAAETQGTKVVLLSEPQPYLLNAAVASQSD</sequence>
<accession>A0A2H9YRF1</accession>